<sequence>MQTSKPRPITRGVGDISNRLRQFSVDTASEQRFSGIVGWVMRSPEVSPSSVDVVIAPMILWLKRHTDRI</sequence>
<name>A0A8S5LPN2_9CAUD</name>
<protein>
    <submittedName>
        <fullName evidence="1">Uncharacterized protein</fullName>
    </submittedName>
</protein>
<proteinExistence type="predicted"/>
<organism evidence="1">
    <name type="scientific">Siphoviridae sp. ctoiW10</name>
    <dbReference type="NCBI Taxonomy" id="2827592"/>
    <lineage>
        <taxon>Viruses</taxon>
        <taxon>Duplodnaviria</taxon>
        <taxon>Heunggongvirae</taxon>
        <taxon>Uroviricota</taxon>
        <taxon>Caudoviricetes</taxon>
    </lineage>
</organism>
<accession>A0A8S5LPN2</accession>
<evidence type="ECO:0000313" key="1">
    <source>
        <dbReference type="EMBL" id="DAD71890.1"/>
    </source>
</evidence>
<reference evidence="1" key="1">
    <citation type="journal article" date="2021" name="Proc. Natl. Acad. Sci. U.S.A.">
        <title>A Catalog of Tens of Thousands of Viruses from Human Metagenomes Reveals Hidden Associations with Chronic Diseases.</title>
        <authorList>
            <person name="Tisza M.J."/>
            <person name="Buck C.B."/>
        </authorList>
    </citation>
    <scope>NUCLEOTIDE SEQUENCE</scope>
    <source>
        <strain evidence="1">CtoiW10</strain>
    </source>
</reference>
<dbReference type="EMBL" id="BK015888">
    <property type="protein sequence ID" value="DAD71890.1"/>
    <property type="molecule type" value="Genomic_DNA"/>
</dbReference>